<feature type="region of interest" description="Disordered" evidence="6">
    <location>
        <begin position="12"/>
        <end position="33"/>
    </location>
</feature>
<evidence type="ECO:0000313" key="11">
    <source>
        <dbReference type="Proteomes" id="UP000827092"/>
    </source>
</evidence>
<dbReference type="PROSITE" id="PS50951">
    <property type="entry name" value="SARAH"/>
    <property type="match status" value="1"/>
</dbReference>
<dbReference type="PROSITE" id="PS50081">
    <property type="entry name" value="ZF_DAG_PE_2"/>
    <property type="match status" value="1"/>
</dbReference>
<keyword evidence="5" id="KW-0963">Cytoplasm</keyword>
<keyword evidence="3" id="KW-0479">Metal-binding</keyword>
<dbReference type="CDD" id="cd21885">
    <property type="entry name" value="SARAH_RASSF1-like"/>
    <property type="match status" value="1"/>
</dbReference>
<dbReference type="PANTHER" id="PTHR22738:SF10">
    <property type="entry name" value="RAS ASSOCIATION DOMAIN-CONTAINING PROTEIN 1 HOMOLOG"/>
    <property type="match status" value="1"/>
</dbReference>
<evidence type="ECO:0000256" key="1">
    <source>
        <dbReference type="ARBA" id="ARBA00004245"/>
    </source>
</evidence>
<dbReference type="InterPro" id="IPR046349">
    <property type="entry name" value="C1-like_sf"/>
</dbReference>
<protein>
    <recommendedName>
        <fullName evidence="12">Ras association domain-containing protein 1</fullName>
    </recommendedName>
</protein>
<sequence length="405" mass="46797">MFSDYKSIRRTYTPPVTPIRGQKPRPISGSDGDVRVKLNFSPSGILQSFALPRPFRKRNKSKDRYSDSDVAGSMRPRELIELASFGVVELEPAERGVGHRFHLSNLKNPTWCDCCGDFIWGLYNSTDCLRCQNCHYTCHQRCQHLITLDCKGSGDMQTTDLSERLDNTLKSTTSNTAKERLSPLFFDNFDQDELSYRVERYNALHQSSEMVLQPDGETLHGCIRVHMNLTRPINVIAGTRPPSIYDILKEEDDGGRKTLTSFYLPRDTVKALHITSEFSAREVINALLKKFKVADNSHKFALYERTCPKGSLQAKLRRIQDMENPLMLALIDYDEDKHFVLQENETEDIVWEQFAIPELKNFLKILDLEEEEYVNQVKLKYKLLQERIQEEMNKFSPPTKNLETD</sequence>
<evidence type="ECO:0000259" key="9">
    <source>
        <dbReference type="PROSITE" id="PS50951"/>
    </source>
</evidence>
<comment type="caution">
    <text evidence="10">The sequence shown here is derived from an EMBL/GenBank/DDBJ whole genome shotgun (WGS) entry which is preliminary data.</text>
</comment>
<feature type="domain" description="Ras-associating" evidence="8">
    <location>
        <begin position="260"/>
        <end position="346"/>
    </location>
</feature>
<evidence type="ECO:0008006" key="12">
    <source>
        <dbReference type="Google" id="ProtNLM"/>
    </source>
</evidence>
<dbReference type="SMART" id="SM00109">
    <property type="entry name" value="C1"/>
    <property type="match status" value="1"/>
</dbReference>
<comment type="subcellular location">
    <subcellularLocation>
        <location evidence="1">Cytoplasm</location>
        <location evidence="1">Cytoskeleton</location>
    </subcellularLocation>
</comment>
<dbReference type="InterPro" id="IPR002219">
    <property type="entry name" value="PKC_DAG/PE"/>
</dbReference>
<dbReference type="Gene3D" id="1.20.5.110">
    <property type="match status" value="1"/>
</dbReference>
<dbReference type="Proteomes" id="UP000827092">
    <property type="component" value="Unassembled WGS sequence"/>
</dbReference>
<dbReference type="CDD" id="cd20885">
    <property type="entry name" value="C1_RASSF1"/>
    <property type="match status" value="1"/>
</dbReference>
<organism evidence="10 11">
    <name type="scientific">Oedothorax gibbosus</name>
    <dbReference type="NCBI Taxonomy" id="931172"/>
    <lineage>
        <taxon>Eukaryota</taxon>
        <taxon>Metazoa</taxon>
        <taxon>Ecdysozoa</taxon>
        <taxon>Arthropoda</taxon>
        <taxon>Chelicerata</taxon>
        <taxon>Arachnida</taxon>
        <taxon>Araneae</taxon>
        <taxon>Araneomorphae</taxon>
        <taxon>Entelegynae</taxon>
        <taxon>Araneoidea</taxon>
        <taxon>Linyphiidae</taxon>
        <taxon>Erigoninae</taxon>
        <taxon>Oedothorax</taxon>
    </lineage>
</organism>
<dbReference type="SUPFAM" id="SSF54236">
    <property type="entry name" value="Ubiquitin-like"/>
    <property type="match status" value="1"/>
</dbReference>
<dbReference type="InterPro" id="IPR020454">
    <property type="entry name" value="DAG/PE-bd"/>
</dbReference>
<keyword evidence="4" id="KW-0862">Zinc</keyword>
<accession>A0AAV6UCW7</accession>
<name>A0AAV6UCW7_9ARAC</name>
<evidence type="ECO:0000259" key="7">
    <source>
        <dbReference type="PROSITE" id="PS50081"/>
    </source>
</evidence>
<evidence type="ECO:0000259" key="8">
    <source>
        <dbReference type="PROSITE" id="PS50200"/>
    </source>
</evidence>
<keyword evidence="11" id="KW-1185">Reference proteome</keyword>
<dbReference type="InterPro" id="IPR011524">
    <property type="entry name" value="SARAH_dom"/>
</dbReference>
<dbReference type="InterPro" id="IPR000159">
    <property type="entry name" value="RA_dom"/>
</dbReference>
<evidence type="ECO:0000256" key="4">
    <source>
        <dbReference type="ARBA" id="ARBA00022833"/>
    </source>
</evidence>
<reference evidence="10 11" key="1">
    <citation type="journal article" date="2022" name="Nat. Ecol. Evol.">
        <title>A masculinizing supergene underlies an exaggerated male reproductive morph in a spider.</title>
        <authorList>
            <person name="Hendrickx F."/>
            <person name="De Corte Z."/>
            <person name="Sonet G."/>
            <person name="Van Belleghem S.M."/>
            <person name="Kostlbacher S."/>
            <person name="Vangestel C."/>
        </authorList>
    </citation>
    <scope>NUCLEOTIDE SEQUENCE [LARGE SCALE GENOMIC DNA]</scope>
    <source>
        <strain evidence="10">W744_W776</strain>
    </source>
</reference>
<dbReference type="PANTHER" id="PTHR22738">
    <property type="entry name" value="RASSF"/>
    <property type="match status" value="1"/>
</dbReference>
<keyword evidence="5" id="KW-0206">Cytoskeleton</keyword>
<dbReference type="AlphaFoldDB" id="A0AAV6UCW7"/>
<dbReference type="Gene3D" id="3.30.60.20">
    <property type="match status" value="1"/>
</dbReference>
<dbReference type="SMART" id="SM00314">
    <property type="entry name" value="RA"/>
    <property type="match status" value="1"/>
</dbReference>
<dbReference type="Gene3D" id="3.10.20.90">
    <property type="entry name" value="Phosphatidylinositol 3-kinase Catalytic Subunit, Chain A, domain 1"/>
    <property type="match status" value="1"/>
</dbReference>
<feature type="domain" description="SARAH" evidence="9">
    <location>
        <begin position="348"/>
        <end position="395"/>
    </location>
</feature>
<dbReference type="EMBL" id="JAFNEN010000479">
    <property type="protein sequence ID" value="KAG8182117.1"/>
    <property type="molecule type" value="Genomic_DNA"/>
</dbReference>
<evidence type="ECO:0000256" key="5">
    <source>
        <dbReference type="ARBA" id="ARBA00023212"/>
    </source>
</evidence>
<feature type="domain" description="Phorbol-ester/DAG-type" evidence="7">
    <location>
        <begin position="98"/>
        <end position="150"/>
    </location>
</feature>
<dbReference type="PRINTS" id="PR00008">
    <property type="entry name" value="DAGPEDOMAIN"/>
</dbReference>
<dbReference type="GO" id="GO:0007165">
    <property type="term" value="P:signal transduction"/>
    <property type="evidence" value="ECO:0007669"/>
    <property type="project" value="InterPro"/>
</dbReference>
<dbReference type="SUPFAM" id="SSF57889">
    <property type="entry name" value="Cysteine-rich domain"/>
    <property type="match status" value="1"/>
</dbReference>
<dbReference type="PROSITE" id="PS50200">
    <property type="entry name" value="RA"/>
    <property type="match status" value="1"/>
</dbReference>
<evidence type="ECO:0000256" key="6">
    <source>
        <dbReference type="SAM" id="MobiDB-lite"/>
    </source>
</evidence>
<keyword evidence="2" id="KW-0493">Microtubule</keyword>
<dbReference type="GO" id="GO:0005874">
    <property type="term" value="C:microtubule"/>
    <property type="evidence" value="ECO:0007669"/>
    <property type="project" value="UniProtKB-KW"/>
</dbReference>
<dbReference type="Pfam" id="PF00130">
    <property type="entry name" value="C1_1"/>
    <property type="match status" value="1"/>
</dbReference>
<evidence type="ECO:0000256" key="2">
    <source>
        <dbReference type="ARBA" id="ARBA00022701"/>
    </source>
</evidence>
<evidence type="ECO:0000313" key="10">
    <source>
        <dbReference type="EMBL" id="KAG8182117.1"/>
    </source>
</evidence>
<proteinExistence type="predicted"/>
<gene>
    <name evidence="10" type="ORF">JTE90_002612</name>
</gene>
<dbReference type="CDD" id="cd01778">
    <property type="entry name" value="RA_RASSF1_like"/>
    <property type="match status" value="1"/>
</dbReference>
<dbReference type="GO" id="GO:0046872">
    <property type="term" value="F:metal ion binding"/>
    <property type="evidence" value="ECO:0007669"/>
    <property type="project" value="UniProtKB-KW"/>
</dbReference>
<dbReference type="Pfam" id="PF00788">
    <property type="entry name" value="RA"/>
    <property type="match status" value="1"/>
</dbReference>
<dbReference type="InterPro" id="IPR033614">
    <property type="entry name" value="RASSF1-6"/>
</dbReference>
<dbReference type="InterPro" id="IPR029071">
    <property type="entry name" value="Ubiquitin-like_domsf"/>
</dbReference>
<evidence type="ECO:0000256" key="3">
    <source>
        <dbReference type="ARBA" id="ARBA00022723"/>
    </source>
</evidence>
<dbReference type="Pfam" id="PF16517">
    <property type="entry name" value="Nore1-SARAH"/>
    <property type="match status" value="1"/>
</dbReference>